<evidence type="ECO:0000256" key="3">
    <source>
        <dbReference type="ARBA" id="ARBA00023125"/>
    </source>
</evidence>
<dbReference type="PANTHER" id="PTHR12532">
    <property type="entry name" value="TRANSLATIONAL ACTIVATOR OF CYTOCHROME C OXIDASE 1"/>
    <property type="match status" value="1"/>
</dbReference>
<dbReference type="InterPro" id="IPR017856">
    <property type="entry name" value="Integrase-like_N"/>
</dbReference>
<keyword evidence="2 5" id="KW-0805">Transcription regulation</keyword>
<keyword evidence="4 5" id="KW-0804">Transcription</keyword>
<dbReference type="EMBL" id="AP028127">
    <property type="protein sequence ID" value="BEH92007.1"/>
    <property type="molecule type" value="Genomic_DNA"/>
</dbReference>
<dbReference type="Pfam" id="PF20772">
    <property type="entry name" value="TACO1_YebC_N"/>
    <property type="match status" value="1"/>
</dbReference>
<gene>
    <name evidence="8" type="ORF">T23_21090</name>
</gene>
<feature type="domain" description="TACO1/YebC-like N-terminal" evidence="7">
    <location>
        <begin position="3"/>
        <end position="74"/>
    </location>
</feature>
<comment type="similarity">
    <text evidence="1 5">Belongs to the TACO1 family.</text>
</comment>
<dbReference type="Gene3D" id="3.30.70.980">
    <property type="match status" value="2"/>
</dbReference>
<evidence type="ECO:0000256" key="4">
    <source>
        <dbReference type="ARBA" id="ARBA00023163"/>
    </source>
</evidence>
<proteinExistence type="inferred from homology"/>
<evidence type="ECO:0000259" key="6">
    <source>
        <dbReference type="Pfam" id="PF01709"/>
    </source>
</evidence>
<comment type="subcellular location">
    <subcellularLocation>
        <location evidence="5">Cytoplasm</location>
    </subcellularLocation>
</comment>
<evidence type="ECO:0000259" key="7">
    <source>
        <dbReference type="Pfam" id="PF20772"/>
    </source>
</evidence>
<dbReference type="InterPro" id="IPR002876">
    <property type="entry name" value="Transcrip_reg_TACO1-like"/>
</dbReference>
<evidence type="ECO:0000256" key="2">
    <source>
        <dbReference type="ARBA" id="ARBA00023015"/>
    </source>
</evidence>
<dbReference type="PANTHER" id="PTHR12532:SF0">
    <property type="entry name" value="TRANSLATIONAL ACTIVATOR OF CYTOCHROME C OXIDASE 1"/>
    <property type="match status" value="1"/>
</dbReference>
<dbReference type="HAMAP" id="MF_00693">
    <property type="entry name" value="Transcrip_reg_TACO1"/>
    <property type="match status" value="1"/>
</dbReference>
<dbReference type="Pfam" id="PF01709">
    <property type="entry name" value="Transcrip_reg"/>
    <property type="match status" value="1"/>
</dbReference>
<dbReference type="InterPro" id="IPR029072">
    <property type="entry name" value="YebC-like"/>
</dbReference>
<evidence type="ECO:0000256" key="5">
    <source>
        <dbReference type="HAMAP-Rule" id="MF_00693"/>
    </source>
</evidence>
<feature type="domain" description="TACO1/YebC-like second and third" evidence="6">
    <location>
        <begin position="80"/>
        <end position="235"/>
    </location>
</feature>
<keyword evidence="5" id="KW-0963">Cytoplasm</keyword>
<accession>A0ABN6ZKV8</accession>
<evidence type="ECO:0000313" key="9">
    <source>
        <dbReference type="Proteomes" id="UP001432099"/>
    </source>
</evidence>
<dbReference type="InterPro" id="IPR048300">
    <property type="entry name" value="TACO1_YebC-like_2nd/3rd_dom"/>
</dbReference>
<dbReference type="SUPFAM" id="SSF75625">
    <property type="entry name" value="YebC-like"/>
    <property type="match status" value="1"/>
</dbReference>
<keyword evidence="9" id="KW-1185">Reference proteome</keyword>
<evidence type="ECO:0000256" key="1">
    <source>
        <dbReference type="ARBA" id="ARBA00008724"/>
    </source>
</evidence>
<protein>
    <recommendedName>
        <fullName evidence="5">Probable transcriptional regulatory protein T23_21090</fullName>
    </recommendedName>
</protein>
<dbReference type="NCBIfam" id="TIGR01033">
    <property type="entry name" value="YebC/PmpR family DNA-binding transcriptional regulator"/>
    <property type="match status" value="1"/>
</dbReference>
<keyword evidence="3 5" id="KW-0238">DNA-binding</keyword>
<name>A0ABN6ZKV8_9FIRM</name>
<sequence length="242" mass="26420">MGRKWNNIKYGKAAKDAARSKVLARFGKEIYMAAKNGDPDPSLNRNLASVIDRAKVAGVNREIIDRAINKAKGGSDENYDFIRYEGYGPNGAAVIVDTLTDNVNRTVAEVRSAFNKNGGKIGVSGAVAFMFEATALFGFNGNSADEILEGLMEADVDVRDVEEEDGEITVYADQDQFHAVQTALNAMGINEFEVAELTMLPTSTVSLEGDALTKFLKLIDVLEDLDDVQQVHHNVDLPEEEE</sequence>
<dbReference type="InterPro" id="IPR049083">
    <property type="entry name" value="TACO1_YebC_N"/>
</dbReference>
<dbReference type="NCBIfam" id="NF001030">
    <property type="entry name" value="PRK00110.1"/>
    <property type="match status" value="1"/>
</dbReference>
<dbReference type="InterPro" id="IPR026564">
    <property type="entry name" value="Transcrip_reg_TACO1-like_dom3"/>
</dbReference>
<dbReference type="NCBIfam" id="NF009044">
    <property type="entry name" value="PRK12378.1"/>
    <property type="match status" value="1"/>
</dbReference>
<dbReference type="RefSeq" id="WP_161831524.1">
    <property type="nucleotide sequence ID" value="NZ_AP028127.1"/>
</dbReference>
<reference evidence="8" key="1">
    <citation type="journal article" date="2024" name="Int. J. Syst. Evol. Microbiol.">
        <title>Turicibacter faecis sp. nov., isolated from faeces of heart failure mouse model.</title>
        <authorList>
            <person name="Imamura Y."/>
            <person name="Motooka D."/>
            <person name="Nakajima Y."/>
            <person name="Ito S."/>
            <person name="Kitakaze M."/>
            <person name="Iida T."/>
            <person name="Nakamura S."/>
        </authorList>
    </citation>
    <scope>NUCLEOTIDE SEQUENCE</scope>
    <source>
        <strain evidence="8">TC023</strain>
    </source>
</reference>
<dbReference type="Gene3D" id="1.10.10.200">
    <property type="match status" value="1"/>
</dbReference>
<evidence type="ECO:0000313" key="8">
    <source>
        <dbReference type="EMBL" id="BEH92007.1"/>
    </source>
</evidence>
<dbReference type="Proteomes" id="UP001432099">
    <property type="component" value="Chromosome"/>
</dbReference>
<organism evidence="8 9">
    <name type="scientific">Turicibacter faecis</name>
    <dbReference type="NCBI Taxonomy" id="2963365"/>
    <lineage>
        <taxon>Bacteria</taxon>
        <taxon>Bacillati</taxon>
        <taxon>Bacillota</taxon>
        <taxon>Erysipelotrichia</taxon>
        <taxon>Erysipelotrichales</taxon>
        <taxon>Turicibacteraceae</taxon>
        <taxon>Turicibacter</taxon>
    </lineage>
</organism>